<proteinExistence type="predicted"/>
<keyword evidence="2" id="KW-1185">Reference proteome</keyword>
<gene>
    <name evidence="1" type="ORF">MNOR_LOCUS17857</name>
</gene>
<protein>
    <submittedName>
        <fullName evidence="1">Uncharacterized protein</fullName>
    </submittedName>
</protein>
<sequence length="120" mass="13243">DCMRDETLLANQNKEIMCKGGAGGYYLYHSDANGAYCVDEHGIRSSPKVKPEFCGLLGCNDAFSCRNGFTSQCRKVCQYHEEECPLCVYASYKGEDTSECDALHVPDSDNLKCTDAFNGN</sequence>
<feature type="non-terminal residue" evidence="1">
    <location>
        <position position="1"/>
    </location>
</feature>
<evidence type="ECO:0000313" key="1">
    <source>
        <dbReference type="EMBL" id="CAL4104821.1"/>
    </source>
</evidence>
<name>A0AAV2QWK8_MEGNR</name>
<evidence type="ECO:0000313" key="2">
    <source>
        <dbReference type="Proteomes" id="UP001497623"/>
    </source>
</evidence>
<reference evidence="1 2" key="1">
    <citation type="submission" date="2024-05" db="EMBL/GenBank/DDBJ databases">
        <authorList>
            <person name="Wallberg A."/>
        </authorList>
    </citation>
    <scope>NUCLEOTIDE SEQUENCE [LARGE SCALE GENOMIC DNA]</scope>
</reference>
<accession>A0AAV2QWK8</accession>
<comment type="caution">
    <text evidence="1">The sequence shown here is derived from an EMBL/GenBank/DDBJ whole genome shotgun (WGS) entry which is preliminary data.</text>
</comment>
<organism evidence="1 2">
    <name type="scientific">Meganyctiphanes norvegica</name>
    <name type="common">Northern krill</name>
    <name type="synonym">Thysanopoda norvegica</name>
    <dbReference type="NCBI Taxonomy" id="48144"/>
    <lineage>
        <taxon>Eukaryota</taxon>
        <taxon>Metazoa</taxon>
        <taxon>Ecdysozoa</taxon>
        <taxon>Arthropoda</taxon>
        <taxon>Crustacea</taxon>
        <taxon>Multicrustacea</taxon>
        <taxon>Malacostraca</taxon>
        <taxon>Eumalacostraca</taxon>
        <taxon>Eucarida</taxon>
        <taxon>Euphausiacea</taxon>
        <taxon>Euphausiidae</taxon>
        <taxon>Meganyctiphanes</taxon>
    </lineage>
</organism>
<dbReference type="Proteomes" id="UP001497623">
    <property type="component" value="Unassembled WGS sequence"/>
</dbReference>
<dbReference type="EMBL" id="CAXKWB010012511">
    <property type="protein sequence ID" value="CAL4104821.1"/>
    <property type="molecule type" value="Genomic_DNA"/>
</dbReference>
<dbReference type="AlphaFoldDB" id="A0AAV2QWK8"/>